<evidence type="ECO:0000256" key="4">
    <source>
        <dbReference type="ARBA" id="ARBA00022989"/>
    </source>
</evidence>
<organism evidence="9">
    <name type="scientific">Chromera velia CCMP2878</name>
    <dbReference type="NCBI Taxonomy" id="1169474"/>
    <lineage>
        <taxon>Eukaryota</taxon>
        <taxon>Sar</taxon>
        <taxon>Alveolata</taxon>
        <taxon>Colpodellida</taxon>
        <taxon>Chromeraceae</taxon>
        <taxon>Chromera</taxon>
    </lineage>
</organism>
<feature type="transmembrane region" description="Helical" evidence="7">
    <location>
        <begin position="68"/>
        <end position="90"/>
    </location>
</feature>
<sequence>MSQEQTQTEARTESGNSSRRSRKKAVVYRADTGVCFWVILITVFWVFANQFAPATFLPSYLERTAGLVEWQIGLLFALFPFASFIMSPACGMFLKRLGPEKSQIVGLLVCTAATVVFGLWEQIWVFYLMRAVQGAAVALYAESMYVLVARMYPDDVPYRVGLTETSIGLGCSLGRVIGELYSFGFAVPFLFISGILLFAALISALAFRKPLPTSTARAVAPALTANAGSPQQTAVTSTAVQPPAQTKASNGHAPRPPGATDAETAPVRPEAEYLGVPVSSKDGKKNTFQGRSVDRQGLVQPLLPQPMAGEGVSATNYLQAQLAAAAQTHSRAVHFAASSPREAARVGGNGVIDLGSLVSPETSPNRVPKDEDPKRGSFSGSHRRTSPKEKEVPRRHSHLSSPAQRGSSFLSPHAQASVEVSSDHRSVRSTQTLSPMQALFPGAGSPVARSLARALHFDDEHSAAEVLSTSSQHHRRHHTVSSHVLNGHSPRRRAQSLGPRAFRDQHGHLLPAPAVAFPSKTSGPPMQSDALNKKSLTEDHRSMSFPPPTRAQRPSTAGQIRGGWGDHASGGGKGALAGLLEGGQKFLMQSGGKSPDGYDADAIPAAVHRSLSLDSEGTRQRLYEKQQKGGGNGVAIGVGGQGVDVSVQPVTCEYEWDGQAVQRMGAESGSAELQSHAQGEHHHVSFVHVLRFRVMAVGVMVLMSASTYTFFDPVLEPHLQREFGPLSGFWVGVVMGLQSLMYMGASILCGIFASKYRRYAGMGIIGMLLCALGYISLGPAPFIVDLGFMKDHTLQAWAGQIGGQTLVALGNAMTFVPAVPWMHLFVEDLGDEGEELCIALVVGFMSLGEAASPLLSGFLTSQFGYGWACVAFALIYTSWSFCTWVIFFDTAPPPLSATESEVDEVTSAIEQGHTRSLKVPLCDAQSVTPSIPESKVSSFRAHHHHHHAPASPRTVVSMPAPSFTGSLFKLNYLDHHRSPTQHSRSPSRDSRRAHGGFLLFPRKHSMESASIAERYSNVQHGWVPDDDFEDGLNPNEHGGELPNRAFDVSFDIDNSSIASPLSMARSRSGSRDHGHPPSSFLFSSSSQSPSPDHPTPVPLAHHPDLNSFAPSSETTEQGLTGHPTTATTSRMDAQHHVPAYTRPHRRLHHHHHRSPQDRSDDQYHQTNVNVPPGFARRSHSSIPTAPEDSGSTGAGAGGGVSSFGLHSNMRREHSDEGAMRAHSAALGGSGADQSAHSGNGGRFLTLPSPHSHHSHAPHPPRSSGQHHPTQPHPNPVPGSAGDTPSSSQAAPTSSLSHECNPILETETEEAEGGDEEERESTKVQNTGRDGRGS</sequence>
<dbReference type="InterPro" id="IPR011701">
    <property type="entry name" value="MFS"/>
</dbReference>
<feature type="compositionally biased region" description="Basic and acidic residues" evidence="6">
    <location>
        <begin position="1154"/>
        <end position="1163"/>
    </location>
</feature>
<evidence type="ECO:0000259" key="8">
    <source>
        <dbReference type="PROSITE" id="PS50850"/>
    </source>
</evidence>
<feature type="transmembrane region" description="Helical" evidence="7">
    <location>
        <begin position="836"/>
        <end position="859"/>
    </location>
</feature>
<dbReference type="GO" id="GO:0022857">
    <property type="term" value="F:transmembrane transporter activity"/>
    <property type="evidence" value="ECO:0007669"/>
    <property type="project" value="InterPro"/>
</dbReference>
<evidence type="ECO:0000256" key="2">
    <source>
        <dbReference type="ARBA" id="ARBA00022448"/>
    </source>
</evidence>
<feature type="compositionally biased region" description="Basic residues" evidence="6">
    <location>
        <begin position="1142"/>
        <end position="1153"/>
    </location>
</feature>
<feature type="transmembrane region" description="Helical" evidence="7">
    <location>
        <begin position="183"/>
        <end position="207"/>
    </location>
</feature>
<keyword evidence="3 7" id="KW-0812">Transmembrane</keyword>
<keyword evidence="4 7" id="KW-1133">Transmembrane helix</keyword>
<dbReference type="Pfam" id="PF07690">
    <property type="entry name" value="MFS_1"/>
    <property type="match status" value="2"/>
</dbReference>
<keyword evidence="5 7" id="KW-0472">Membrane</keyword>
<feature type="region of interest" description="Disordered" evidence="6">
    <location>
        <begin position="469"/>
        <end position="497"/>
    </location>
</feature>
<protein>
    <recommendedName>
        <fullName evidence="8">Major facilitator superfamily (MFS) profile domain-containing protein</fullName>
    </recommendedName>
</protein>
<dbReference type="PROSITE" id="PS50850">
    <property type="entry name" value="MFS"/>
    <property type="match status" value="1"/>
</dbReference>
<evidence type="ECO:0000256" key="5">
    <source>
        <dbReference type="ARBA" id="ARBA00023136"/>
    </source>
</evidence>
<feature type="region of interest" description="Disordered" evidence="6">
    <location>
        <begin position="355"/>
        <end position="431"/>
    </location>
</feature>
<dbReference type="InterPro" id="IPR050930">
    <property type="entry name" value="MFS_Vesicular_Transporter"/>
</dbReference>
<feature type="transmembrane region" description="Helical" evidence="7">
    <location>
        <begin position="26"/>
        <end position="48"/>
    </location>
</feature>
<dbReference type="EMBL" id="CDMZ01005453">
    <property type="protein sequence ID" value="CEM52969.1"/>
    <property type="molecule type" value="Genomic_DNA"/>
</dbReference>
<feature type="transmembrane region" description="Helical" evidence="7">
    <location>
        <begin position="692"/>
        <end position="711"/>
    </location>
</feature>
<feature type="compositionally biased region" description="Gly residues" evidence="6">
    <location>
        <begin position="1192"/>
        <end position="1201"/>
    </location>
</feature>
<feature type="compositionally biased region" description="Basic and acidic residues" evidence="6">
    <location>
        <begin position="1209"/>
        <end position="1219"/>
    </location>
</feature>
<dbReference type="VEuPathDB" id="CryptoDB:Cvel_11641"/>
<gene>
    <name evidence="9" type="ORF">Cvel_11641</name>
</gene>
<feature type="transmembrane region" description="Helical" evidence="7">
    <location>
        <begin position="102"/>
        <end position="120"/>
    </location>
</feature>
<dbReference type="SUPFAM" id="SSF103473">
    <property type="entry name" value="MFS general substrate transporter"/>
    <property type="match status" value="2"/>
</dbReference>
<comment type="subcellular location">
    <subcellularLocation>
        <location evidence="1">Membrane</location>
        <topology evidence="1">Multi-pass membrane protein</topology>
    </subcellularLocation>
</comment>
<feature type="compositionally biased region" description="Polar residues" evidence="6">
    <location>
        <begin position="1108"/>
        <end position="1131"/>
    </location>
</feature>
<feature type="compositionally biased region" description="Acidic residues" evidence="6">
    <location>
        <begin position="1305"/>
        <end position="1318"/>
    </location>
</feature>
<dbReference type="InterPro" id="IPR020846">
    <property type="entry name" value="MFS_dom"/>
</dbReference>
<feature type="transmembrane region" description="Helical" evidence="7">
    <location>
        <begin position="731"/>
        <end position="752"/>
    </location>
</feature>
<feature type="domain" description="Major facilitator superfamily (MFS) profile" evidence="8">
    <location>
        <begin position="1"/>
        <end position="211"/>
    </location>
</feature>
<accession>A0A0G4I7H9</accession>
<dbReference type="PANTHER" id="PTHR23506:SF23">
    <property type="entry name" value="GH10249P"/>
    <property type="match status" value="1"/>
</dbReference>
<feature type="compositionally biased region" description="Polar residues" evidence="6">
    <location>
        <begin position="230"/>
        <end position="249"/>
    </location>
</feature>
<feature type="transmembrane region" description="Helical" evidence="7">
    <location>
        <begin position="865"/>
        <end position="887"/>
    </location>
</feature>
<feature type="compositionally biased region" description="Polar residues" evidence="6">
    <location>
        <begin position="399"/>
        <end position="410"/>
    </location>
</feature>
<feature type="region of interest" description="Disordered" evidence="6">
    <location>
        <begin position="1061"/>
        <end position="1333"/>
    </location>
</feature>
<feature type="transmembrane region" description="Helical" evidence="7">
    <location>
        <begin position="759"/>
        <end position="777"/>
    </location>
</feature>
<keyword evidence="2" id="KW-0813">Transport</keyword>
<feature type="region of interest" description="Disordered" evidence="6">
    <location>
        <begin position="537"/>
        <end position="564"/>
    </location>
</feature>
<dbReference type="InterPro" id="IPR036259">
    <property type="entry name" value="MFS_trans_sf"/>
</dbReference>
<dbReference type="Gene3D" id="1.20.1250.20">
    <property type="entry name" value="MFS general substrate transporter like domains"/>
    <property type="match status" value="2"/>
</dbReference>
<evidence type="ECO:0000256" key="3">
    <source>
        <dbReference type="ARBA" id="ARBA00022692"/>
    </source>
</evidence>
<evidence type="ECO:0000313" key="9">
    <source>
        <dbReference type="EMBL" id="CEM52969.1"/>
    </source>
</evidence>
<evidence type="ECO:0000256" key="7">
    <source>
        <dbReference type="SAM" id="Phobius"/>
    </source>
</evidence>
<reference evidence="9" key="1">
    <citation type="submission" date="2014-11" db="EMBL/GenBank/DDBJ databases">
        <authorList>
            <person name="Otto D Thomas"/>
            <person name="Naeem Raeece"/>
        </authorList>
    </citation>
    <scope>NUCLEOTIDE SEQUENCE</scope>
</reference>
<evidence type="ECO:0000256" key="6">
    <source>
        <dbReference type="SAM" id="MobiDB-lite"/>
    </source>
</evidence>
<dbReference type="PANTHER" id="PTHR23506">
    <property type="entry name" value="GH10249P"/>
    <property type="match status" value="1"/>
</dbReference>
<feature type="region of interest" description="Disordered" evidence="6">
    <location>
        <begin position="230"/>
        <end position="298"/>
    </location>
</feature>
<proteinExistence type="predicted"/>
<evidence type="ECO:0000256" key="1">
    <source>
        <dbReference type="ARBA" id="ARBA00004141"/>
    </source>
</evidence>
<dbReference type="GO" id="GO:0016020">
    <property type="term" value="C:membrane"/>
    <property type="evidence" value="ECO:0007669"/>
    <property type="project" value="UniProtKB-SubCell"/>
</dbReference>
<feature type="compositionally biased region" description="Low complexity" evidence="6">
    <location>
        <begin position="1283"/>
        <end position="1296"/>
    </location>
</feature>
<name>A0A0G4I7H9_9ALVE</name>
<feature type="compositionally biased region" description="Low complexity" evidence="6">
    <location>
        <begin position="1076"/>
        <end position="1090"/>
    </location>
</feature>